<dbReference type="Proteomes" id="UP001172673">
    <property type="component" value="Unassembled WGS sequence"/>
</dbReference>
<dbReference type="InterPro" id="IPR010730">
    <property type="entry name" value="HET"/>
</dbReference>
<reference evidence="2" key="1">
    <citation type="submission" date="2022-10" db="EMBL/GenBank/DDBJ databases">
        <title>Culturing micro-colonial fungi from biological soil crusts in the Mojave desert and describing Neophaeococcomyces mojavensis, and introducing the new genera and species Taxawa tesnikishii.</title>
        <authorList>
            <person name="Kurbessoian T."/>
            <person name="Stajich J.E."/>
        </authorList>
    </citation>
    <scope>NUCLEOTIDE SEQUENCE</scope>
    <source>
        <strain evidence="2">TK_41</strain>
    </source>
</reference>
<keyword evidence="3" id="KW-1185">Reference proteome</keyword>
<dbReference type="InterPro" id="IPR052895">
    <property type="entry name" value="HetReg/Transcr_Mod"/>
</dbReference>
<name>A0AA39CNV2_9EURO</name>
<dbReference type="AlphaFoldDB" id="A0AA39CNV2"/>
<sequence length="594" mass="68175">MSIPPFRQVDICGFSSLDPGTRFEPLKGSLTVVSLDAQPEYSAVSYEWGPFSASKEIEVNGQTLPIRLNLHHFLQVLRRSRTRRLLWIDAICINQAANDERGHQVRLMQDIYSNAQEVLVCLGHGLPQAEEAMWSLKKVENGVISTALSSQLPNMACLFGLSYWSRCWVAQEIVPAKTVVLFYDNISLRWTWLETVFDHLQKRLLKACNDLLQMQPLKIFRHRLRYREGTLRLSQLLNPRDKVYGLLGLAHDYQQHPGFEIDYHKDVQDLFREVIAFCALADVELPTLAYVLQQSLGMSRTVGYTGVSLRLQCFLDRETNLRGMWYRHRPAMAERMRTHKTSNFLQCDGIDLGYIKDADLSSLEISALWGLAYYEHPTRVFEAWGLSDWACLQSKNCTLEDLRHLLTLHILDLPQLMVLHILELCKKAAQDSVPTDIALIQGLETARRDVQYHTTMHLSGGESWSTRRVKDFESKYLGTLRLKLATVSMEKYSKYKLTLAVVPATATRGDNIIKFHSQPKLFCADRKVDPSLQGPVYVPDTFELNTREIASLYEELIQRELESQATPMDTDLSSFNKRRQKFAMSFAELQNTFS</sequence>
<comment type="caution">
    <text evidence="2">The sequence shown here is derived from an EMBL/GenBank/DDBJ whole genome shotgun (WGS) entry which is preliminary data.</text>
</comment>
<dbReference type="Pfam" id="PF06985">
    <property type="entry name" value="HET"/>
    <property type="match status" value="1"/>
</dbReference>
<proteinExistence type="predicted"/>
<evidence type="ECO:0000259" key="1">
    <source>
        <dbReference type="Pfam" id="PF06985"/>
    </source>
</evidence>
<evidence type="ECO:0000313" key="3">
    <source>
        <dbReference type="Proteomes" id="UP001172673"/>
    </source>
</evidence>
<feature type="domain" description="Heterokaryon incompatibility" evidence="1">
    <location>
        <begin position="41"/>
        <end position="172"/>
    </location>
</feature>
<gene>
    <name evidence="2" type="ORF">H2200_001218</name>
</gene>
<dbReference type="PANTHER" id="PTHR24148:SF64">
    <property type="entry name" value="HETEROKARYON INCOMPATIBILITY DOMAIN-CONTAINING PROTEIN"/>
    <property type="match status" value="1"/>
</dbReference>
<accession>A0AA39CNV2</accession>
<dbReference type="EMBL" id="JAPDRK010000002">
    <property type="protein sequence ID" value="KAJ9615144.1"/>
    <property type="molecule type" value="Genomic_DNA"/>
</dbReference>
<organism evidence="2 3">
    <name type="scientific">Cladophialophora chaetospira</name>
    <dbReference type="NCBI Taxonomy" id="386627"/>
    <lineage>
        <taxon>Eukaryota</taxon>
        <taxon>Fungi</taxon>
        <taxon>Dikarya</taxon>
        <taxon>Ascomycota</taxon>
        <taxon>Pezizomycotina</taxon>
        <taxon>Eurotiomycetes</taxon>
        <taxon>Chaetothyriomycetidae</taxon>
        <taxon>Chaetothyriales</taxon>
        <taxon>Herpotrichiellaceae</taxon>
        <taxon>Cladophialophora</taxon>
    </lineage>
</organism>
<evidence type="ECO:0000313" key="2">
    <source>
        <dbReference type="EMBL" id="KAJ9615144.1"/>
    </source>
</evidence>
<dbReference type="PANTHER" id="PTHR24148">
    <property type="entry name" value="ANKYRIN REPEAT DOMAIN-CONTAINING PROTEIN 39 HOMOLOG-RELATED"/>
    <property type="match status" value="1"/>
</dbReference>
<protein>
    <recommendedName>
        <fullName evidence="1">Heterokaryon incompatibility domain-containing protein</fullName>
    </recommendedName>
</protein>